<evidence type="ECO:0000256" key="3">
    <source>
        <dbReference type="ARBA" id="ARBA00012438"/>
    </source>
</evidence>
<keyword evidence="5" id="KW-0808">Transferase</keyword>
<dbReference type="GO" id="GO:0016020">
    <property type="term" value="C:membrane"/>
    <property type="evidence" value="ECO:0007669"/>
    <property type="project" value="UniProtKB-SubCell"/>
</dbReference>
<evidence type="ECO:0000256" key="1">
    <source>
        <dbReference type="ARBA" id="ARBA00000085"/>
    </source>
</evidence>
<keyword evidence="4 13" id="KW-0597">Phosphoprotein</keyword>
<dbReference type="FunFam" id="1.10.287.130:FF:000004">
    <property type="entry name" value="Ethylene receptor 1"/>
    <property type="match status" value="1"/>
</dbReference>
<dbReference type="EC" id="2.7.13.3" evidence="3"/>
<dbReference type="PROSITE" id="PS50109">
    <property type="entry name" value="HIS_KIN"/>
    <property type="match status" value="1"/>
</dbReference>
<organism evidence="20 21">
    <name type="scientific">Trichomonascus ciferrii</name>
    <dbReference type="NCBI Taxonomy" id="44093"/>
    <lineage>
        <taxon>Eukaryota</taxon>
        <taxon>Fungi</taxon>
        <taxon>Dikarya</taxon>
        <taxon>Ascomycota</taxon>
        <taxon>Saccharomycotina</taxon>
        <taxon>Dipodascomycetes</taxon>
        <taxon>Dipodascales</taxon>
        <taxon>Trichomonascaceae</taxon>
        <taxon>Trichomonascus</taxon>
        <taxon>Trichomonascus ciferrii complex</taxon>
    </lineage>
</organism>
<evidence type="ECO:0000256" key="10">
    <source>
        <dbReference type="ARBA" id="ARBA00022989"/>
    </source>
</evidence>
<dbReference type="SMART" id="SM00387">
    <property type="entry name" value="HATPase_c"/>
    <property type="match status" value="1"/>
</dbReference>
<dbReference type="Gene3D" id="1.10.287.130">
    <property type="match status" value="1"/>
</dbReference>
<evidence type="ECO:0000256" key="4">
    <source>
        <dbReference type="ARBA" id="ARBA00022553"/>
    </source>
</evidence>
<sequence length="1045" mass="115266">MSRYRAGNGTAENWVELREFLNTTLGTYSSIMAIGIYDLNYNIIFNATNRTLIGPFDSLEPSLFPLGPNRNPPEALTQLGGAVTGPFLNDPHRYMSITLPVVGNSTVLVESPNLSGYLTVVTRSTPFQKVINDTTGLGESGRMILAEGVPNFKNNSDYKRFRYVLPPTPPRKPRYGVYDIYDYPAVGDVLLYQDASARVDTKTTTESSVAVGYSPADIRFATWMVGIEEDHGPVYAPIRKTRDITIATAFGLAGFIVLVTIPMAHCAVKPIYRLRKATEQTRIEFHGNYNDTGTGTGTGTVGEGHDECANTTTEEGNRELDNGFGPRSKKSYWARLKSMFIKPSFMHTDSDINADTETGGFKVPNKVRVSAKFIRDELTDLSETYNQMADELVKQYVHLEDRVRERTRELEAAKVQAENANEAKSLFIANITHELRTPLNGILGMTAVSLNEPDVDKISQSLKVIYKSGELLLQLLTDLLTFSKNQIGGLTLDEKEFMLGEILSQVKSLYKRECRKKQITILYETPSDLVPTTVLYGDPSRILQIVLNLVSNSLKFTPQNGQITFRIKCLGYSEENSKNYTNPIVKMGSIDRDEDHVEHNFGLHDIIGNTNENNNDHLTTNNTNQTNNLINNNDRTAENSPRISGDDSLGNQIVAGDAAILGHEFDIPKVLDFEFEIEDNGPGIRPDKLKEVFEPFVQGDQALSKRYGGTGLGLSICKQLSDLMGGYMRLESKHPGSLYKNTGTIFTLHIPLKVVRVVPPVTDIKSLNSSSRHNSIGSSSVASSSLGLDKVTSNSISLAGNVAGLRNGSGTGLSRSNSIKTAFPPTNNDRSSGRPERSKSLPGGQGRILPFPHLSEERKGKHNRTASDTVGCSSSSQNIPADYQNGEESDSSEHEVDQADATMIAEHKRTSSSNGNVRVLIAEDNKINQDIMKRMLGLEGIFEIDFATDGNKVVERVEDAIKEGLYYDIVFMDVQMPNLNGIDATRFIRGTLGYPSPIIAMTAFADKSNEQACLKVGMNGILTKPIMRNSLHETLDQHCRRKPQP</sequence>
<evidence type="ECO:0000256" key="15">
    <source>
        <dbReference type="SAM" id="MobiDB-lite"/>
    </source>
</evidence>
<dbReference type="PANTHER" id="PTHR43719:SF34">
    <property type="entry name" value="TWO-COMPONENT SYSTEM PROTEIN B"/>
    <property type="match status" value="1"/>
</dbReference>
<feature type="domain" description="Response regulatory" evidence="18">
    <location>
        <begin position="918"/>
        <end position="1039"/>
    </location>
</feature>
<dbReference type="CDD" id="cd17546">
    <property type="entry name" value="REC_hyHK_CKI1_RcsC-like"/>
    <property type="match status" value="1"/>
</dbReference>
<dbReference type="InterPro" id="IPR001789">
    <property type="entry name" value="Sig_transdc_resp-reg_receiver"/>
</dbReference>
<accession>A0A642UIA1</accession>
<keyword evidence="8" id="KW-0418">Kinase</keyword>
<evidence type="ECO:0000256" key="16">
    <source>
        <dbReference type="SAM" id="Phobius"/>
    </source>
</evidence>
<keyword evidence="7" id="KW-0547">Nucleotide-binding</keyword>
<dbReference type="AlphaFoldDB" id="A0A642UIA1"/>
<dbReference type="OrthoDB" id="60033at2759"/>
<dbReference type="SUPFAM" id="SSF47384">
    <property type="entry name" value="Homodimeric domain of signal transducing histidine kinase"/>
    <property type="match status" value="1"/>
</dbReference>
<feature type="coiled-coil region" evidence="14">
    <location>
        <begin position="371"/>
        <end position="423"/>
    </location>
</feature>
<keyword evidence="9" id="KW-0067">ATP-binding</keyword>
<evidence type="ECO:0000313" key="21">
    <source>
        <dbReference type="Proteomes" id="UP000761534"/>
    </source>
</evidence>
<proteinExistence type="predicted"/>
<feature type="domain" description="HAMP" evidence="19">
    <location>
        <begin position="367"/>
        <end position="397"/>
    </location>
</feature>
<feature type="compositionally biased region" description="Polar residues" evidence="15">
    <location>
        <begin position="812"/>
        <end position="830"/>
    </location>
</feature>
<dbReference type="PRINTS" id="PR00344">
    <property type="entry name" value="BCTRLSENSOR"/>
</dbReference>
<dbReference type="SUPFAM" id="SSF52172">
    <property type="entry name" value="CheY-like"/>
    <property type="match status" value="1"/>
</dbReference>
<evidence type="ECO:0000256" key="8">
    <source>
        <dbReference type="ARBA" id="ARBA00022777"/>
    </source>
</evidence>
<evidence type="ECO:0000259" key="18">
    <source>
        <dbReference type="PROSITE" id="PS50110"/>
    </source>
</evidence>
<dbReference type="GO" id="GO:0005524">
    <property type="term" value="F:ATP binding"/>
    <property type="evidence" value="ECO:0007669"/>
    <property type="project" value="UniProtKB-KW"/>
</dbReference>
<dbReference type="InterPro" id="IPR005467">
    <property type="entry name" value="His_kinase_dom"/>
</dbReference>
<reference evidence="20" key="1">
    <citation type="journal article" date="2019" name="G3 (Bethesda)">
        <title>Genome Assemblies of Two Rare Opportunistic Yeast Pathogens: Diutina rugosa (syn. Candida rugosa) and Trichomonascus ciferrii (syn. Candida ciferrii).</title>
        <authorList>
            <person name="Mixao V."/>
            <person name="Saus E."/>
            <person name="Hansen A.P."/>
            <person name="Lass-Florl C."/>
            <person name="Gabaldon T."/>
        </authorList>
    </citation>
    <scope>NUCLEOTIDE SEQUENCE</scope>
    <source>
        <strain evidence="20">CBS 4856</strain>
    </source>
</reference>
<dbReference type="VEuPathDB" id="FungiDB:TRICI_006739"/>
<dbReference type="SUPFAM" id="SSF55874">
    <property type="entry name" value="ATPase domain of HSP90 chaperone/DNA topoisomerase II/histidine kinase"/>
    <property type="match status" value="2"/>
</dbReference>
<dbReference type="InterPro" id="IPR004358">
    <property type="entry name" value="Sig_transdc_His_kin-like_C"/>
</dbReference>
<evidence type="ECO:0000256" key="13">
    <source>
        <dbReference type="PROSITE-ProRule" id="PRU00169"/>
    </source>
</evidence>
<protein>
    <recommendedName>
        <fullName evidence="3">histidine kinase</fullName>
        <ecNumber evidence="3">2.7.13.3</ecNumber>
    </recommendedName>
</protein>
<keyword evidence="21" id="KW-1185">Reference proteome</keyword>
<feature type="modified residue" description="4-aspartylphosphate" evidence="13">
    <location>
        <position position="973"/>
    </location>
</feature>
<evidence type="ECO:0000259" key="17">
    <source>
        <dbReference type="PROSITE" id="PS50109"/>
    </source>
</evidence>
<dbReference type="CDD" id="cd00082">
    <property type="entry name" value="HisKA"/>
    <property type="match status" value="1"/>
</dbReference>
<keyword evidence="10 16" id="KW-1133">Transmembrane helix</keyword>
<evidence type="ECO:0000313" key="20">
    <source>
        <dbReference type="EMBL" id="KAA8897395.1"/>
    </source>
</evidence>
<dbReference type="InterPro" id="IPR003660">
    <property type="entry name" value="HAMP_dom"/>
</dbReference>
<dbReference type="PROSITE" id="PS50885">
    <property type="entry name" value="HAMP"/>
    <property type="match status" value="1"/>
</dbReference>
<keyword evidence="12 16" id="KW-0472">Membrane</keyword>
<feature type="compositionally biased region" description="Polar residues" evidence="15">
    <location>
        <begin position="866"/>
        <end position="879"/>
    </location>
</feature>
<feature type="region of interest" description="Disordered" evidence="15">
    <location>
        <begin position="801"/>
        <end position="898"/>
    </location>
</feature>
<dbReference type="GO" id="GO:0006950">
    <property type="term" value="P:response to stress"/>
    <property type="evidence" value="ECO:0007669"/>
    <property type="project" value="UniProtKB-ARBA"/>
</dbReference>
<gene>
    <name evidence="20" type="ORF">TRICI_006739</name>
</gene>
<dbReference type="Proteomes" id="UP000761534">
    <property type="component" value="Unassembled WGS sequence"/>
</dbReference>
<dbReference type="PANTHER" id="PTHR43719">
    <property type="entry name" value="TWO-COMPONENT HISTIDINE KINASE"/>
    <property type="match status" value="1"/>
</dbReference>
<evidence type="ECO:0000256" key="6">
    <source>
        <dbReference type="ARBA" id="ARBA00022692"/>
    </source>
</evidence>
<dbReference type="SMART" id="SM00448">
    <property type="entry name" value="REC"/>
    <property type="match status" value="1"/>
</dbReference>
<comment type="subcellular location">
    <subcellularLocation>
        <location evidence="2">Membrane</location>
    </subcellularLocation>
</comment>
<dbReference type="Pfam" id="PF00072">
    <property type="entry name" value="Response_reg"/>
    <property type="match status" value="1"/>
</dbReference>
<keyword evidence="14" id="KW-0175">Coiled coil</keyword>
<evidence type="ECO:0000256" key="5">
    <source>
        <dbReference type="ARBA" id="ARBA00022679"/>
    </source>
</evidence>
<evidence type="ECO:0000256" key="7">
    <source>
        <dbReference type="ARBA" id="ARBA00022741"/>
    </source>
</evidence>
<dbReference type="InterPro" id="IPR036097">
    <property type="entry name" value="HisK_dim/P_sf"/>
</dbReference>
<dbReference type="Gene3D" id="3.40.50.2300">
    <property type="match status" value="1"/>
</dbReference>
<dbReference type="GO" id="GO:0000155">
    <property type="term" value="F:phosphorelay sensor kinase activity"/>
    <property type="evidence" value="ECO:0007669"/>
    <property type="project" value="InterPro"/>
</dbReference>
<keyword evidence="11" id="KW-0902">Two-component regulatory system</keyword>
<dbReference type="Gene3D" id="3.30.565.10">
    <property type="entry name" value="Histidine kinase-like ATPase, C-terminal domain"/>
    <property type="match status" value="1"/>
</dbReference>
<evidence type="ECO:0000259" key="19">
    <source>
        <dbReference type="PROSITE" id="PS50885"/>
    </source>
</evidence>
<evidence type="ECO:0000256" key="2">
    <source>
        <dbReference type="ARBA" id="ARBA00004370"/>
    </source>
</evidence>
<comment type="caution">
    <text evidence="20">The sequence shown here is derived from an EMBL/GenBank/DDBJ whole genome shotgun (WGS) entry which is preliminary data.</text>
</comment>
<name>A0A642UIA1_9ASCO</name>
<dbReference type="InterPro" id="IPR050956">
    <property type="entry name" value="2C_system_His_kinase"/>
</dbReference>
<feature type="transmembrane region" description="Helical" evidence="16">
    <location>
        <begin position="244"/>
        <end position="264"/>
    </location>
</feature>
<evidence type="ECO:0000256" key="11">
    <source>
        <dbReference type="ARBA" id="ARBA00023012"/>
    </source>
</evidence>
<feature type="domain" description="Histidine kinase" evidence="17">
    <location>
        <begin position="430"/>
        <end position="754"/>
    </location>
</feature>
<dbReference type="Pfam" id="PF00512">
    <property type="entry name" value="HisKA"/>
    <property type="match status" value="1"/>
</dbReference>
<dbReference type="InterPro" id="IPR003661">
    <property type="entry name" value="HisK_dim/P_dom"/>
</dbReference>
<evidence type="ECO:0000256" key="14">
    <source>
        <dbReference type="SAM" id="Coils"/>
    </source>
</evidence>
<comment type="catalytic activity">
    <reaction evidence="1">
        <text>ATP + protein L-histidine = ADP + protein N-phospho-L-histidine.</text>
        <dbReference type="EC" id="2.7.13.3"/>
    </reaction>
</comment>
<dbReference type="SMART" id="SM00388">
    <property type="entry name" value="HisKA"/>
    <property type="match status" value="1"/>
</dbReference>
<evidence type="ECO:0000256" key="12">
    <source>
        <dbReference type="ARBA" id="ARBA00023136"/>
    </source>
</evidence>
<evidence type="ECO:0000256" key="9">
    <source>
        <dbReference type="ARBA" id="ARBA00022840"/>
    </source>
</evidence>
<dbReference type="Pfam" id="PF02518">
    <property type="entry name" value="HATPase_c"/>
    <property type="match status" value="1"/>
</dbReference>
<dbReference type="InterPro" id="IPR036890">
    <property type="entry name" value="HATPase_C_sf"/>
</dbReference>
<dbReference type="InterPro" id="IPR011006">
    <property type="entry name" value="CheY-like_superfamily"/>
</dbReference>
<keyword evidence="6 16" id="KW-0812">Transmembrane</keyword>
<dbReference type="EMBL" id="SWFS01000566">
    <property type="protein sequence ID" value="KAA8897395.1"/>
    <property type="molecule type" value="Genomic_DNA"/>
</dbReference>
<dbReference type="PROSITE" id="PS50110">
    <property type="entry name" value="RESPONSE_REGULATORY"/>
    <property type="match status" value="1"/>
</dbReference>
<dbReference type="InterPro" id="IPR003594">
    <property type="entry name" value="HATPase_dom"/>
</dbReference>